<dbReference type="PANTHER" id="PTHR47447:SF17">
    <property type="entry name" value="OS12G0638900 PROTEIN"/>
    <property type="match status" value="1"/>
</dbReference>
<organism evidence="3 5">
    <name type="scientific">Rhodotorula toruloides</name>
    <name type="common">Yeast</name>
    <name type="synonym">Rhodosporidium toruloides</name>
    <dbReference type="NCBI Taxonomy" id="5286"/>
    <lineage>
        <taxon>Eukaryota</taxon>
        <taxon>Fungi</taxon>
        <taxon>Dikarya</taxon>
        <taxon>Basidiomycota</taxon>
        <taxon>Pucciniomycotina</taxon>
        <taxon>Microbotryomycetes</taxon>
        <taxon>Sporidiobolales</taxon>
        <taxon>Sporidiobolaceae</taxon>
        <taxon>Rhodotorula</taxon>
    </lineage>
</organism>
<dbReference type="InterPro" id="IPR011990">
    <property type="entry name" value="TPR-like_helical_dom_sf"/>
</dbReference>
<feature type="region of interest" description="Disordered" evidence="2">
    <location>
        <begin position="404"/>
        <end position="504"/>
    </location>
</feature>
<dbReference type="OrthoDB" id="185373at2759"/>
<gene>
    <name evidence="3" type="primary">FGENESH: predicted gene_13.254</name>
    <name evidence="4" type="ORF">AAT19DRAFT_10730</name>
    <name evidence="3" type="ORF">BN2166_0064240</name>
</gene>
<accession>A0A0K3CNK7</accession>
<reference evidence="3 5" key="1">
    <citation type="submission" date="2015-07" db="EMBL/GenBank/DDBJ databases">
        <authorList>
            <person name="Cajimat M.N.B."/>
            <person name="Milazzo M.L."/>
            <person name="Fulhorst C.F."/>
        </authorList>
    </citation>
    <scope>NUCLEOTIDE SEQUENCE [LARGE SCALE GENOMIC DNA]</scope>
    <source>
        <strain evidence="3">Single colony</strain>
    </source>
</reference>
<dbReference type="OMA" id="VEWIAYT"/>
<dbReference type="EMBL" id="LCTV02000013">
    <property type="protein sequence ID" value="PRQ71190.1"/>
    <property type="molecule type" value="Genomic_DNA"/>
</dbReference>
<feature type="compositionally biased region" description="Acidic residues" evidence="2">
    <location>
        <begin position="404"/>
        <end position="415"/>
    </location>
</feature>
<keyword evidence="5" id="KW-1185">Reference proteome</keyword>
<protein>
    <recommendedName>
        <fullName evidence="7">Pentatricopeptide repeat protein</fullName>
    </recommendedName>
</protein>
<feature type="region of interest" description="Disordered" evidence="2">
    <location>
        <begin position="19"/>
        <end position="59"/>
    </location>
</feature>
<evidence type="ECO:0008006" key="7">
    <source>
        <dbReference type="Google" id="ProtNLM"/>
    </source>
</evidence>
<dbReference type="Proteomes" id="UP000239560">
    <property type="component" value="Unassembled WGS sequence"/>
</dbReference>
<feature type="compositionally biased region" description="Basic residues" evidence="2">
    <location>
        <begin position="49"/>
        <end position="59"/>
    </location>
</feature>
<dbReference type="Gene3D" id="1.25.40.10">
    <property type="entry name" value="Tetratricopeptide repeat domain"/>
    <property type="match status" value="2"/>
</dbReference>
<reference evidence="4 6" key="2">
    <citation type="journal article" date="2018" name="Elife">
        <title>Functional genomics of lipid metabolism in the oleaginous yeast Rhodosporidium toruloides.</title>
        <authorList>
            <person name="Coradetti S.T."/>
            <person name="Pinel D."/>
            <person name="Geiselman G."/>
            <person name="Ito M."/>
            <person name="Mondo S."/>
            <person name="Reilly M.C."/>
            <person name="Cheng Y.F."/>
            <person name="Bauer S."/>
            <person name="Grigoriev I."/>
            <person name="Gladden J.M."/>
            <person name="Simmons B.A."/>
            <person name="Brem R."/>
            <person name="Arkin A.P."/>
            <person name="Skerker J.M."/>
        </authorList>
    </citation>
    <scope>NUCLEOTIDE SEQUENCE [LARGE SCALE GENOMIC DNA]</scope>
    <source>
        <strain evidence="4 6">NBRC 0880</strain>
    </source>
</reference>
<dbReference type="EMBL" id="CWKI01000013">
    <property type="protein sequence ID" value="CTR10563.1"/>
    <property type="molecule type" value="Genomic_DNA"/>
</dbReference>
<proteinExistence type="predicted"/>
<dbReference type="Proteomes" id="UP000199069">
    <property type="component" value="Unassembled WGS sequence"/>
</dbReference>
<keyword evidence="1" id="KW-0677">Repeat</keyword>
<feature type="compositionally biased region" description="Low complexity" evidence="2">
    <location>
        <begin position="459"/>
        <end position="477"/>
    </location>
</feature>
<name>A0A0K3CNK7_RHOTO</name>
<dbReference type="AlphaFoldDB" id="A0A0K3CNK7"/>
<evidence type="ECO:0000256" key="1">
    <source>
        <dbReference type="ARBA" id="ARBA00022737"/>
    </source>
</evidence>
<evidence type="ECO:0000313" key="3">
    <source>
        <dbReference type="EMBL" id="CTR10563.1"/>
    </source>
</evidence>
<evidence type="ECO:0000256" key="2">
    <source>
        <dbReference type="SAM" id="MobiDB-lite"/>
    </source>
</evidence>
<sequence length="959" mass="105696">MLSTFSTVARIARPLARGAAPAAPFSTSTTVGKAGSGVQGAGKSDRGVPRRPPHPHKRRGALVKFGHAGDVQGQKTLYRTRTRWLVNAIVNGFEVERDRLLVILRKRKIPSSTFAAWLEIVSRCDPVFALTKLDLLPSAKPDTVIGSGTTEGPIECPNWLYLTIPSFVTDLSHVSYLVAQIGSPRFNAMDEQNRSLFLARCVQVCLDLQHFVALRETVEWIAYTPADSSSTIRHADSFEQIFDALATGHGPYHVAEGDISLVLRPLIALLRSTLLERGIPLTRQIYNSLWSVRLAPSNPDDVIGLLSEMTDAGIAPSQAILHRVMQTCIEAGEGDMAETVMLELVSQKKLSGKKLRQLLGRPSLERPSLDDDASLKSLAASEHVKDVAEINRALEVLLREDGEAAEDGEADEGDQDANVREDGAAGRAGGVRGEDGEDLPPAPSPAEDVRQPKDRPLDSSETPDSPSPSSSQSVNQMPSPPAPSQPTSGAANPRDEREETMTSFLRHSPLTFQYLRVLRDYIAYGDGTFPRPPLPFFDRVSWLVFFSTVAERADVNPDLLVAILQRMHLDSAGPSRKGVYKPPRPTPGMYAIILQAYRRHGRPQDAVHVFALLEKGVLKDSNWRNNPALLDALVRAYCAFRRDDLALRLLDQYTRENELQPRRRAPRKDEVLKPKSDDGKLRTATLNAVLYCLSRQGRFARAYAFYTQYDSKYGVRPDVATLSIMLDAARLSSAHAGGGWRSPLDAFYGADVGQSPLHGGPGGGQRGGKTGDIDDKWDGVVAWRRFEKLVFEDVIEANWQDAKIRSPLEKERGVLQWLEKTLRPSQDEGAIPSDEPNAPPRDWRPFAVTLSPTPPQYPYLYPNDIVFRALIQLVGAHAHISDIPTIVAWMRHLGVVPSRLTLGLAMAHVDGDASIAPSKVADWRRWLVDWLGEEQVPSDREIAWLRRGGGRAGHPTVVG</sequence>
<evidence type="ECO:0000313" key="6">
    <source>
        <dbReference type="Proteomes" id="UP000239560"/>
    </source>
</evidence>
<evidence type="ECO:0000313" key="4">
    <source>
        <dbReference type="EMBL" id="PRQ71190.1"/>
    </source>
</evidence>
<dbReference type="PANTHER" id="PTHR47447">
    <property type="entry name" value="OS03G0856100 PROTEIN"/>
    <property type="match status" value="1"/>
</dbReference>
<feature type="compositionally biased region" description="Basic and acidic residues" evidence="2">
    <location>
        <begin position="447"/>
        <end position="458"/>
    </location>
</feature>
<evidence type="ECO:0000313" key="5">
    <source>
        <dbReference type="Proteomes" id="UP000199069"/>
    </source>
</evidence>
<dbReference type="STRING" id="5286.A0A0K3CNK7"/>